<protein>
    <recommendedName>
        <fullName evidence="11">HIG1 domain-containing protein</fullName>
    </recommendedName>
</protein>
<sequence>MSNDPSTSAGPSPLAATAIPSSFDSSPEFYEESRFQKLWRKLRQEPLIPLGCAATCYALYMATKSIRAGDHHQTNRMFRARIYAQGFTLLALVAGSIFYKDERMRRKEFETKLEEKRNAEKREKWLAELEARDQEDREWREKIEQASRMAQETSENIRDKADRMIEGGKEGLQKAQEQLTSSPEAAGPGDKKKSSWAIWNKSVLEEVNEDGWGPGMWAKRTRDAWKRF</sequence>
<dbReference type="InterPro" id="IPR050355">
    <property type="entry name" value="RCF1"/>
</dbReference>
<evidence type="ECO:0000256" key="7">
    <source>
        <dbReference type="ARBA" id="ARBA00023128"/>
    </source>
</evidence>
<evidence type="ECO:0000256" key="8">
    <source>
        <dbReference type="ARBA" id="ARBA00023136"/>
    </source>
</evidence>
<evidence type="ECO:0000256" key="1">
    <source>
        <dbReference type="ARBA" id="ARBA00002584"/>
    </source>
</evidence>
<evidence type="ECO:0000256" key="3">
    <source>
        <dbReference type="ARBA" id="ARBA00009366"/>
    </source>
</evidence>
<evidence type="ECO:0000256" key="5">
    <source>
        <dbReference type="ARBA" id="ARBA00022692"/>
    </source>
</evidence>
<dbReference type="PANTHER" id="PTHR12297:SF3">
    <property type="entry name" value="HIG1 DOMAIN FAMILY MEMBER 1A"/>
    <property type="match status" value="1"/>
</dbReference>
<evidence type="ECO:0000256" key="6">
    <source>
        <dbReference type="ARBA" id="ARBA00022989"/>
    </source>
</evidence>
<dbReference type="PANTHER" id="PTHR12297">
    <property type="entry name" value="HYPOXIA-INDUCBILE GENE 1 HIG1 -RELATED"/>
    <property type="match status" value="1"/>
</dbReference>
<comment type="subunit">
    <text evidence="4">Associates with the respiratory chain complex III/complex IV supercomplex.</text>
</comment>
<keyword evidence="5 10" id="KW-0812">Transmembrane</keyword>
<dbReference type="EMBL" id="KN848071">
    <property type="protein sequence ID" value="KIX98525.1"/>
    <property type="molecule type" value="Genomic_DNA"/>
</dbReference>
<keyword evidence="8 10" id="KW-0472">Membrane</keyword>
<comment type="function">
    <text evidence="1">Cytochrome c oxidase subunit which plays a role in assembly of respiratory supercomplexes.</text>
</comment>
<comment type="subcellular location">
    <subcellularLocation>
        <location evidence="2">Mitochondrion membrane</location>
    </subcellularLocation>
</comment>
<name>A0A0D2H9I6_9EURO</name>
<proteinExistence type="inferred from homology"/>
<evidence type="ECO:0000259" key="11">
    <source>
        <dbReference type="PROSITE" id="PS51503"/>
    </source>
</evidence>
<feature type="transmembrane region" description="Helical" evidence="10">
    <location>
        <begin position="82"/>
        <end position="99"/>
    </location>
</feature>
<feature type="region of interest" description="Disordered" evidence="9">
    <location>
        <begin position="164"/>
        <end position="195"/>
    </location>
</feature>
<keyword evidence="6 10" id="KW-1133">Transmembrane helix</keyword>
<feature type="region of interest" description="Disordered" evidence="9">
    <location>
        <begin position="209"/>
        <end position="228"/>
    </location>
</feature>
<evidence type="ECO:0000256" key="9">
    <source>
        <dbReference type="SAM" id="MobiDB-lite"/>
    </source>
</evidence>
<dbReference type="Gene3D" id="6.10.140.1320">
    <property type="match status" value="1"/>
</dbReference>
<evidence type="ECO:0000256" key="4">
    <source>
        <dbReference type="ARBA" id="ARBA00011565"/>
    </source>
</evidence>
<comment type="similarity">
    <text evidence="3">Belongs to the RCF1 family.</text>
</comment>
<gene>
    <name evidence="12" type="ORF">Z520_05826</name>
</gene>
<dbReference type="OrthoDB" id="6604018at2759"/>
<dbReference type="InterPro" id="IPR007667">
    <property type="entry name" value="Hypoxia_induced_domain"/>
</dbReference>
<reference evidence="12 13" key="1">
    <citation type="submission" date="2015-01" db="EMBL/GenBank/DDBJ databases">
        <title>The Genome Sequence of Fonsecaea multimorphosa CBS 102226.</title>
        <authorList>
            <consortium name="The Broad Institute Genomics Platform"/>
            <person name="Cuomo C."/>
            <person name="de Hoog S."/>
            <person name="Gorbushina A."/>
            <person name="Stielow B."/>
            <person name="Teixiera M."/>
            <person name="Abouelleil A."/>
            <person name="Chapman S.B."/>
            <person name="Priest M."/>
            <person name="Young S.K."/>
            <person name="Wortman J."/>
            <person name="Nusbaum C."/>
            <person name="Birren B."/>
        </authorList>
    </citation>
    <scope>NUCLEOTIDE SEQUENCE [LARGE SCALE GENOMIC DNA]</scope>
    <source>
        <strain evidence="12 13">CBS 102226</strain>
    </source>
</reference>
<dbReference type="Proteomes" id="UP000053411">
    <property type="component" value="Unassembled WGS sequence"/>
</dbReference>
<dbReference type="VEuPathDB" id="FungiDB:Z520_05826"/>
<evidence type="ECO:0000256" key="10">
    <source>
        <dbReference type="SAM" id="Phobius"/>
    </source>
</evidence>
<dbReference type="GO" id="GO:0097250">
    <property type="term" value="P:mitochondrial respirasome assembly"/>
    <property type="evidence" value="ECO:0007669"/>
    <property type="project" value="TreeGrafter"/>
</dbReference>
<dbReference type="RefSeq" id="XP_016632648.1">
    <property type="nucleotide sequence ID" value="XM_016776329.1"/>
</dbReference>
<keyword evidence="7" id="KW-0496">Mitochondrion</keyword>
<organism evidence="12 13">
    <name type="scientific">Fonsecaea multimorphosa CBS 102226</name>
    <dbReference type="NCBI Taxonomy" id="1442371"/>
    <lineage>
        <taxon>Eukaryota</taxon>
        <taxon>Fungi</taxon>
        <taxon>Dikarya</taxon>
        <taxon>Ascomycota</taxon>
        <taxon>Pezizomycotina</taxon>
        <taxon>Eurotiomycetes</taxon>
        <taxon>Chaetothyriomycetidae</taxon>
        <taxon>Chaetothyriales</taxon>
        <taxon>Herpotrichiellaceae</taxon>
        <taxon>Fonsecaea</taxon>
    </lineage>
</organism>
<dbReference type="GO" id="GO:0031966">
    <property type="term" value="C:mitochondrial membrane"/>
    <property type="evidence" value="ECO:0007669"/>
    <property type="project" value="UniProtKB-SubCell"/>
</dbReference>
<accession>A0A0D2H9I6</accession>
<dbReference type="Pfam" id="PF04588">
    <property type="entry name" value="HIG_1_N"/>
    <property type="match status" value="1"/>
</dbReference>
<dbReference type="AlphaFoldDB" id="A0A0D2H9I6"/>
<evidence type="ECO:0000313" key="13">
    <source>
        <dbReference type="Proteomes" id="UP000053411"/>
    </source>
</evidence>
<dbReference type="PROSITE" id="PS51503">
    <property type="entry name" value="HIG1"/>
    <property type="match status" value="1"/>
</dbReference>
<keyword evidence="13" id="KW-1185">Reference proteome</keyword>
<dbReference type="STRING" id="1442371.A0A0D2H9I6"/>
<evidence type="ECO:0000313" key="12">
    <source>
        <dbReference type="EMBL" id="KIX98525.1"/>
    </source>
</evidence>
<feature type="domain" description="HIG1" evidence="11">
    <location>
        <begin position="19"/>
        <end position="110"/>
    </location>
</feature>
<evidence type="ECO:0000256" key="2">
    <source>
        <dbReference type="ARBA" id="ARBA00004325"/>
    </source>
</evidence>
<dbReference type="GeneID" id="27711572"/>